<protein>
    <submittedName>
        <fullName evidence="1">Uncharacterized protein</fullName>
    </submittedName>
</protein>
<sequence>MFDGPSEKLGGEILQAPRIKGDAPEKVGEEDIDESGEEQVAVREVNVLAANGAPLEQAPAYILDLLHVTLRSPARPKVTHPHRLNPRINDVKYSNCALLVICSSVHCPSESGLQTSLVPP</sequence>
<accession>A0ACC2RTM0</accession>
<dbReference type="Proteomes" id="UP001165960">
    <property type="component" value="Unassembled WGS sequence"/>
</dbReference>
<reference evidence="1" key="1">
    <citation type="submission" date="2022-04" db="EMBL/GenBank/DDBJ databases">
        <title>Genome of the entomopathogenic fungus Entomophthora muscae.</title>
        <authorList>
            <person name="Elya C."/>
            <person name="Lovett B.R."/>
            <person name="Lee E."/>
            <person name="Macias A.M."/>
            <person name="Hajek A.E."/>
            <person name="De Bivort B.L."/>
            <person name="Kasson M.T."/>
            <person name="De Fine Licht H.H."/>
            <person name="Stajich J.E."/>
        </authorList>
    </citation>
    <scope>NUCLEOTIDE SEQUENCE</scope>
    <source>
        <strain evidence="1">Berkeley</strain>
    </source>
</reference>
<organism evidence="1 2">
    <name type="scientific">Entomophthora muscae</name>
    <dbReference type="NCBI Taxonomy" id="34485"/>
    <lineage>
        <taxon>Eukaryota</taxon>
        <taxon>Fungi</taxon>
        <taxon>Fungi incertae sedis</taxon>
        <taxon>Zoopagomycota</taxon>
        <taxon>Entomophthoromycotina</taxon>
        <taxon>Entomophthoromycetes</taxon>
        <taxon>Entomophthorales</taxon>
        <taxon>Entomophthoraceae</taxon>
        <taxon>Entomophthora</taxon>
    </lineage>
</organism>
<keyword evidence="2" id="KW-1185">Reference proteome</keyword>
<dbReference type="EMBL" id="QTSX02006519">
    <property type="protein sequence ID" value="KAJ9053435.1"/>
    <property type="molecule type" value="Genomic_DNA"/>
</dbReference>
<proteinExistence type="predicted"/>
<comment type="caution">
    <text evidence="1">The sequence shown here is derived from an EMBL/GenBank/DDBJ whole genome shotgun (WGS) entry which is preliminary data.</text>
</comment>
<evidence type="ECO:0000313" key="2">
    <source>
        <dbReference type="Proteomes" id="UP001165960"/>
    </source>
</evidence>
<evidence type="ECO:0000313" key="1">
    <source>
        <dbReference type="EMBL" id="KAJ9053435.1"/>
    </source>
</evidence>
<gene>
    <name evidence="1" type="ORF">DSO57_1024181</name>
</gene>
<name>A0ACC2RTM0_9FUNG</name>